<dbReference type="EMBL" id="JFHR01000086">
    <property type="protein sequence ID" value="KEQ51436.1"/>
    <property type="molecule type" value="Genomic_DNA"/>
</dbReference>
<dbReference type="PRINTS" id="PR00069">
    <property type="entry name" value="ALDKETRDTASE"/>
</dbReference>
<dbReference type="InterPro" id="IPR036812">
    <property type="entry name" value="NAD(P)_OxRdtase_dom_sf"/>
</dbReference>
<reference evidence="6 7" key="1">
    <citation type="submission" date="2014-02" db="EMBL/GenBank/DDBJ databases">
        <title>Whole genome sequence of Sphingobium chlorophenolicum NBRC 16172.</title>
        <authorList>
            <person name="Gan H.M."/>
            <person name="Gan H.Y."/>
            <person name="Chew T.H."/>
            <person name="Savka M.A."/>
        </authorList>
    </citation>
    <scope>NUCLEOTIDE SEQUENCE [LARGE SCALE GENOMIC DNA]</scope>
    <source>
        <strain evidence="6 7">NBRC 16172</strain>
    </source>
</reference>
<dbReference type="InterPro" id="IPR020471">
    <property type="entry name" value="AKR"/>
</dbReference>
<accession>A0A081R8B3</accession>
<dbReference type="SUPFAM" id="SSF51430">
    <property type="entry name" value="NAD(P)-linked oxidoreductase"/>
    <property type="match status" value="1"/>
</dbReference>
<name>A0A081R8B3_SPHCR</name>
<dbReference type="PATRIC" id="fig|46429.4.peg.4296"/>
<comment type="caution">
    <text evidence="6">The sequence shown here is derived from an EMBL/GenBank/DDBJ whole genome shotgun (WGS) entry which is preliminary data.</text>
</comment>
<evidence type="ECO:0000313" key="6">
    <source>
        <dbReference type="EMBL" id="KEQ51436.1"/>
    </source>
</evidence>
<dbReference type="CDD" id="cd19094">
    <property type="entry name" value="AKR_Tas-like"/>
    <property type="match status" value="1"/>
</dbReference>
<dbReference type="Proteomes" id="UP000028411">
    <property type="component" value="Unassembled WGS sequence"/>
</dbReference>
<protein>
    <recommendedName>
        <fullName evidence="4">Protein tas</fullName>
    </recommendedName>
</protein>
<gene>
    <name evidence="6" type="ORF">BV95_04311</name>
</gene>
<evidence type="ECO:0000256" key="3">
    <source>
        <dbReference type="ARBA" id="ARBA00038157"/>
    </source>
</evidence>
<dbReference type="InterPro" id="IPR023210">
    <property type="entry name" value="NADP_OxRdtase_dom"/>
</dbReference>
<keyword evidence="1" id="KW-0521">NADP</keyword>
<proteinExistence type="inferred from homology"/>
<dbReference type="Pfam" id="PF00248">
    <property type="entry name" value="Aldo_ket_red"/>
    <property type="match status" value="1"/>
</dbReference>
<dbReference type="Gene3D" id="3.20.20.100">
    <property type="entry name" value="NADP-dependent oxidoreductase domain"/>
    <property type="match status" value="1"/>
</dbReference>
<evidence type="ECO:0000256" key="4">
    <source>
        <dbReference type="ARBA" id="ARBA00070119"/>
    </source>
</evidence>
<dbReference type="InterPro" id="IPR050523">
    <property type="entry name" value="AKR_Detox_Biosynth"/>
</dbReference>
<evidence type="ECO:0000256" key="1">
    <source>
        <dbReference type="ARBA" id="ARBA00022857"/>
    </source>
</evidence>
<dbReference type="AlphaFoldDB" id="A0A081R8B3"/>
<dbReference type="PANTHER" id="PTHR43364">
    <property type="entry name" value="NADH-SPECIFIC METHYLGLYOXAL REDUCTASE-RELATED"/>
    <property type="match status" value="1"/>
</dbReference>
<dbReference type="eggNOG" id="COG0667">
    <property type="taxonomic scope" value="Bacteria"/>
</dbReference>
<dbReference type="OrthoDB" id="7181835at2"/>
<sequence>MEYRSLGRTEIRVSLICLGTMTWGSQNSEAEAHEQLDHAFGEGVNFIDTAEAYPVTPVSRETQFLTETYIGNWIAARGRRDGMILATKVAGPSRDPVRLFRGGGNRLDRRNIEQAVEDSLRRLRTDYIDLYQVHWPDRKVPSFGVRGLSRIEDDADTVPIEETLGALADLVRAGKIRHFGVSNETPWGLSEYLRLSREKELPRVASIQNAYNLLNRIFEQGLYEFALREDVGLLAYSPLAGGNLTGKYLGGRVPNGSRRDVARQFVRYDLPGQSVASARYVAIARAYGLEPAELALAFVNSRPFVTSTIIGATSLAQLKMDIGSVRIKLDEEALAAIEAVHREMPDPCP</sequence>
<comment type="similarity">
    <text evidence="3">Belongs to the aldo/keto reductase family. Aldo/keto reductase 2 subfamily.</text>
</comment>
<dbReference type="FunFam" id="3.20.20.100:FF:000005">
    <property type="entry name" value="NADP(H)-dependent aldo-keto reductase"/>
    <property type="match status" value="1"/>
</dbReference>
<evidence type="ECO:0000259" key="5">
    <source>
        <dbReference type="Pfam" id="PF00248"/>
    </source>
</evidence>
<dbReference type="RefSeq" id="WP_037457035.1">
    <property type="nucleotide sequence ID" value="NZ_JFHR01000086.1"/>
</dbReference>
<evidence type="ECO:0000256" key="2">
    <source>
        <dbReference type="ARBA" id="ARBA00023002"/>
    </source>
</evidence>
<dbReference type="PANTHER" id="PTHR43364:SF4">
    <property type="entry name" value="NAD(P)-LINKED OXIDOREDUCTASE SUPERFAMILY PROTEIN"/>
    <property type="match status" value="1"/>
</dbReference>
<feature type="domain" description="NADP-dependent oxidoreductase" evidence="5">
    <location>
        <begin position="16"/>
        <end position="340"/>
    </location>
</feature>
<keyword evidence="2" id="KW-0560">Oxidoreductase</keyword>
<dbReference type="GO" id="GO:0016491">
    <property type="term" value="F:oxidoreductase activity"/>
    <property type="evidence" value="ECO:0007669"/>
    <property type="project" value="UniProtKB-KW"/>
</dbReference>
<organism evidence="6 7">
    <name type="scientific">Sphingobium chlorophenolicum</name>
    <dbReference type="NCBI Taxonomy" id="46429"/>
    <lineage>
        <taxon>Bacteria</taxon>
        <taxon>Pseudomonadati</taxon>
        <taxon>Pseudomonadota</taxon>
        <taxon>Alphaproteobacteria</taxon>
        <taxon>Sphingomonadales</taxon>
        <taxon>Sphingomonadaceae</taxon>
        <taxon>Sphingobium</taxon>
    </lineage>
</organism>
<evidence type="ECO:0000313" key="7">
    <source>
        <dbReference type="Proteomes" id="UP000028411"/>
    </source>
</evidence>